<feature type="non-terminal residue" evidence="3">
    <location>
        <position position="223"/>
    </location>
</feature>
<dbReference type="AlphaFoldDB" id="A0A0H5REW0"/>
<feature type="region of interest" description="Disordered" evidence="1">
    <location>
        <begin position="191"/>
        <end position="223"/>
    </location>
</feature>
<feature type="signal peptide" evidence="2">
    <location>
        <begin position="1"/>
        <end position="18"/>
    </location>
</feature>
<feature type="compositionally biased region" description="Basic and acidic residues" evidence="1">
    <location>
        <begin position="121"/>
        <end position="160"/>
    </location>
</feature>
<proteinExistence type="predicted"/>
<name>A0A0H5REW0_9EUKA</name>
<dbReference type="EMBL" id="HACM01011630">
    <property type="protein sequence ID" value="CRZ12072.1"/>
    <property type="molecule type" value="Transcribed_RNA"/>
</dbReference>
<feature type="chain" id="PRO_5005223192" evidence="2">
    <location>
        <begin position="19"/>
        <end position="223"/>
    </location>
</feature>
<keyword evidence="2" id="KW-0732">Signal</keyword>
<evidence type="ECO:0000256" key="2">
    <source>
        <dbReference type="SAM" id="SignalP"/>
    </source>
</evidence>
<accession>A0A0H5REW0</accession>
<sequence>MSWIGAVTMIALICISAGQRHDQWNHAQGTRAQIANHHDEHVNANNKDKGENIMQHKGKDNADVTTTASLTATVTATDSHSDQYSHHMDNAHEISHADEQLRLIEAASAHQNMEHDEDEAAEHYDDDHDHDHEGRHHGALDGTHDAIHHDGDGFLHDHEHGAIHHGGGDLHDVHDGADNFNRFDFPDEAHHGHHDHDHDHDIGLHGEYGGHHGGHDFGHGDHD</sequence>
<protein>
    <submittedName>
        <fullName evidence="3">Uncharacterized protein</fullName>
    </submittedName>
</protein>
<feature type="region of interest" description="Disordered" evidence="1">
    <location>
        <begin position="110"/>
        <end position="160"/>
    </location>
</feature>
<evidence type="ECO:0000313" key="3">
    <source>
        <dbReference type="EMBL" id="CRZ12072.1"/>
    </source>
</evidence>
<evidence type="ECO:0000256" key="1">
    <source>
        <dbReference type="SAM" id="MobiDB-lite"/>
    </source>
</evidence>
<organism evidence="3">
    <name type="scientific">Spongospora subterranea</name>
    <dbReference type="NCBI Taxonomy" id="70186"/>
    <lineage>
        <taxon>Eukaryota</taxon>
        <taxon>Sar</taxon>
        <taxon>Rhizaria</taxon>
        <taxon>Endomyxa</taxon>
        <taxon>Phytomyxea</taxon>
        <taxon>Plasmodiophorida</taxon>
        <taxon>Plasmodiophoridae</taxon>
        <taxon>Spongospora</taxon>
    </lineage>
</organism>
<reference evidence="3" key="1">
    <citation type="submission" date="2015-04" db="EMBL/GenBank/DDBJ databases">
        <title>The genome sequence of the plant pathogenic Rhizarian Plasmodiophora brassicae reveals insights in its biotrophic life cycle and the origin of chitin synthesis.</title>
        <authorList>
            <person name="Schwelm A."/>
            <person name="Fogelqvist J."/>
            <person name="Knaust A."/>
            <person name="Julke S."/>
            <person name="Lilja T."/>
            <person name="Dhandapani V."/>
            <person name="Bonilla-Rosso G."/>
            <person name="Karlsson M."/>
            <person name="Shevchenko A."/>
            <person name="Choi S.R."/>
            <person name="Kim H.G."/>
            <person name="Park J.Y."/>
            <person name="Lim Y.P."/>
            <person name="Ludwig-Muller J."/>
            <person name="Dixelius C."/>
        </authorList>
    </citation>
    <scope>NUCLEOTIDE SEQUENCE</scope>
    <source>
        <tissue evidence="3">Potato root galls</tissue>
    </source>
</reference>